<evidence type="ECO:0000313" key="2">
    <source>
        <dbReference type="Proteomes" id="UP001652661"/>
    </source>
</evidence>
<feature type="signal peptide" evidence="1">
    <location>
        <begin position="1"/>
        <end position="18"/>
    </location>
</feature>
<keyword evidence="1" id="KW-0732">Signal</keyword>
<dbReference type="PANTHER" id="PTHR20898">
    <property type="entry name" value="DAEDALUS ON 3-RELATED-RELATED"/>
    <property type="match status" value="1"/>
</dbReference>
<reference evidence="2" key="1">
    <citation type="submission" date="2025-05" db="UniProtKB">
        <authorList>
            <consortium name="RefSeq"/>
        </authorList>
    </citation>
    <scope>NUCLEOTIDE SEQUENCE [LARGE SCALE GENOMIC DNA]</scope>
    <source>
        <strain evidence="2">14028-0561.14</strain>
    </source>
</reference>
<dbReference type="PANTHER" id="PTHR20898:SF0">
    <property type="entry name" value="DAEDALUS ON 3-RELATED"/>
    <property type="match status" value="1"/>
</dbReference>
<feature type="chain" id="PRO_5028065495" evidence="1">
    <location>
        <begin position="19"/>
        <end position="172"/>
    </location>
</feature>
<dbReference type="OrthoDB" id="7845501at2759"/>
<dbReference type="AlphaFoldDB" id="A0A6P4HT78"/>
<proteinExistence type="predicted"/>
<evidence type="ECO:0000313" key="3">
    <source>
        <dbReference type="RefSeq" id="XP_017018785.1"/>
    </source>
</evidence>
<dbReference type="RefSeq" id="XP_017018785.1">
    <property type="nucleotide sequence ID" value="XM_017163296.1"/>
</dbReference>
<dbReference type="SMART" id="SM00697">
    <property type="entry name" value="DM8"/>
    <property type="match status" value="1"/>
</dbReference>
<organism evidence="2 3">
    <name type="scientific">Drosophila kikkawai</name>
    <name type="common">Fruit fly</name>
    <dbReference type="NCBI Taxonomy" id="30033"/>
    <lineage>
        <taxon>Eukaryota</taxon>
        <taxon>Metazoa</taxon>
        <taxon>Ecdysozoa</taxon>
        <taxon>Arthropoda</taxon>
        <taxon>Hexapoda</taxon>
        <taxon>Insecta</taxon>
        <taxon>Pterygota</taxon>
        <taxon>Neoptera</taxon>
        <taxon>Endopterygota</taxon>
        <taxon>Diptera</taxon>
        <taxon>Brachycera</taxon>
        <taxon>Muscomorpha</taxon>
        <taxon>Ephydroidea</taxon>
        <taxon>Drosophilidae</taxon>
        <taxon>Drosophila</taxon>
        <taxon>Sophophora</taxon>
    </lineage>
</organism>
<dbReference type="Pfam" id="PF06477">
    <property type="entry name" value="DUF1091"/>
    <property type="match status" value="1"/>
</dbReference>
<dbReference type="InterPro" id="IPR010512">
    <property type="entry name" value="DUF1091"/>
</dbReference>
<protein>
    <submittedName>
        <fullName evidence="3">Uncharacterized protein</fullName>
    </submittedName>
</protein>
<accession>A0A6P4HT78</accession>
<sequence>MEAQRMLLLISILPIALHGHVEFNNLRCVERDKLFLTFEYCYLKSVNRTYKYASLKSKMLQLPIVNTVTLFQVRQRENKRILYNFDLKVDGCKFMKDRSNVLANYVYQTWGPYSNINHTCPYNHDIMVDKLPVQHVNRLVQTVIPDGRYYMNSTWLVDNIPRAEIVVYFTKS</sequence>
<name>A0A6P4HT78_DROKI</name>
<dbReference type="GeneID" id="108072234"/>
<gene>
    <name evidence="3" type="primary">LOC108072234</name>
</gene>
<dbReference type="Proteomes" id="UP001652661">
    <property type="component" value="Chromosome 2R"/>
</dbReference>
<dbReference type="OMA" id="QLRMREN"/>
<evidence type="ECO:0000256" key="1">
    <source>
        <dbReference type="SAM" id="SignalP"/>
    </source>
</evidence>
<keyword evidence="2" id="KW-1185">Reference proteome</keyword>
<reference evidence="3" key="2">
    <citation type="submission" date="2025-08" db="UniProtKB">
        <authorList>
            <consortium name="RefSeq"/>
        </authorList>
    </citation>
    <scope>IDENTIFICATION</scope>
    <source>
        <strain evidence="3">14028-0561.14</strain>
        <tissue evidence="3">Whole fly</tissue>
    </source>
</reference>